<protein>
    <submittedName>
        <fullName evidence="2">Uncharacterized protein</fullName>
    </submittedName>
</protein>
<evidence type="ECO:0000256" key="1">
    <source>
        <dbReference type="SAM" id="MobiDB-lite"/>
    </source>
</evidence>
<reference evidence="2" key="1">
    <citation type="submission" date="2023-03" db="EMBL/GenBank/DDBJ databases">
        <title>Chromosome-scale reference genome and RAD-based genetic map of yellow starthistle (Centaurea solstitialis) reveal putative structural variation and QTLs associated with invader traits.</title>
        <authorList>
            <person name="Reatini B."/>
            <person name="Cang F.A."/>
            <person name="Jiang Q."/>
            <person name="Mckibben M.T.W."/>
            <person name="Barker M.S."/>
            <person name="Rieseberg L.H."/>
            <person name="Dlugosch K.M."/>
        </authorList>
    </citation>
    <scope>NUCLEOTIDE SEQUENCE</scope>
    <source>
        <strain evidence="2">CAN-66</strain>
        <tissue evidence="2">Leaf</tissue>
    </source>
</reference>
<gene>
    <name evidence="2" type="ORF">OSB04_un001579</name>
</gene>
<sequence length="138" mass="15161">MGKMSNFPGRPRVNHSRFHFFTRPVVARTESESLCLENQDTKRDPKPAPTLSTPPILMHADQADAADLMERILFLAKAALPMLQTASISALLRKATTTIWNGASHKLSFYDSKPNPDFPFLGSGHCSPALGQARKSGQ</sequence>
<keyword evidence="3" id="KW-1185">Reference proteome</keyword>
<evidence type="ECO:0000313" key="3">
    <source>
        <dbReference type="Proteomes" id="UP001172457"/>
    </source>
</evidence>
<organism evidence="2 3">
    <name type="scientific">Centaurea solstitialis</name>
    <name type="common">yellow star-thistle</name>
    <dbReference type="NCBI Taxonomy" id="347529"/>
    <lineage>
        <taxon>Eukaryota</taxon>
        <taxon>Viridiplantae</taxon>
        <taxon>Streptophyta</taxon>
        <taxon>Embryophyta</taxon>
        <taxon>Tracheophyta</taxon>
        <taxon>Spermatophyta</taxon>
        <taxon>Magnoliopsida</taxon>
        <taxon>eudicotyledons</taxon>
        <taxon>Gunneridae</taxon>
        <taxon>Pentapetalae</taxon>
        <taxon>asterids</taxon>
        <taxon>campanulids</taxon>
        <taxon>Asterales</taxon>
        <taxon>Asteraceae</taxon>
        <taxon>Carduoideae</taxon>
        <taxon>Cardueae</taxon>
        <taxon>Centaureinae</taxon>
        <taxon>Centaurea</taxon>
    </lineage>
</organism>
<dbReference type="Proteomes" id="UP001172457">
    <property type="component" value="Unassembled WGS sequence"/>
</dbReference>
<proteinExistence type="predicted"/>
<evidence type="ECO:0000313" key="2">
    <source>
        <dbReference type="EMBL" id="KAJ9535310.1"/>
    </source>
</evidence>
<dbReference type="EMBL" id="JARYMX010000357">
    <property type="protein sequence ID" value="KAJ9535310.1"/>
    <property type="molecule type" value="Genomic_DNA"/>
</dbReference>
<dbReference type="AlphaFoldDB" id="A0AA38W1K9"/>
<feature type="region of interest" description="Disordered" evidence="1">
    <location>
        <begin position="32"/>
        <end position="55"/>
    </location>
</feature>
<comment type="caution">
    <text evidence="2">The sequence shown here is derived from an EMBL/GenBank/DDBJ whole genome shotgun (WGS) entry which is preliminary data.</text>
</comment>
<name>A0AA38W1K9_9ASTR</name>
<accession>A0AA38W1K9</accession>